<dbReference type="EMBL" id="WKJQ01000001">
    <property type="protein sequence ID" value="MRW97196.1"/>
    <property type="molecule type" value="Genomic_DNA"/>
</dbReference>
<evidence type="ECO:0000313" key="2">
    <source>
        <dbReference type="EMBL" id="MRW97196.1"/>
    </source>
</evidence>
<reference evidence="2 3" key="1">
    <citation type="submission" date="2019-11" db="EMBL/GenBank/DDBJ databases">
        <title>Whole genome sequence of Haloferax sp. MBLA0078.</title>
        <authorList>
            <person name="Seo M.-J."/>
            <person name="Cho E.-S."/>
        </authorList>
    </citation>
    <scope>NUCLEOTIDE SEQUENCE [LARGE SCALE GENOMIC DNA]</scope>
    <source>
        <strain evidence="2 3">MBLA0078</strain>
    </source>
</reference>
<comment type="caution">
    <text evidence="2">The sequence shown here is derived from an EMBL/GenBank/DDBJ whole genome shotgun (WGS) entry which is preliminary data.</text>
</comment>
<protein>
    <submittedName>
        <fullName evidence="2">Uncharacterized protein</fullName>
    </submittedName>
</protein>
<dbReference type="Proteomes" id="UP000443423">
    <property type="component" value="Unassembled WGS sequence"/>
</dbReference>
<feature type="region of interest" description="Disordered" evidence="1">
    <location>
        <begin position="187"/>
        <end position="210"/>
    </location>
</feature>
<accession>A0A6A8GAV0</accession>
<name>A0A6A8GAV0_9EURY</name>
<dbReference type="AlphaFoldDB" id="A0A6A8GAV0"/>
<gene>
    <name evidence="2" type="ORF">GJR99_11515</name>
</gene>
<sequence>MVGDNFGDDALPDALQMSTRMSMEGGTFENINIPAEVFYDRKATGVLFNTEPPSLYLACYVWHTVFYDLLDDDQRIVWQRRDPTKTLDLVVDVSDLTERLNRDYIPGGGVHEKWVDNTLEYMCVAETAEKISDGEYYVKFRNLRDKRREYNDTLSDRSEHSDLAHLFAEWHCENTVELENRELNELVKADSANGPNKPREDLTQPELGEF</sequence>
<organism evidence="2 3">
    <name type="scientific">Haloferax marinum</name>
    <dbReference type="NCBI Taxonomy" id="2666143"/>
    <lineage>
        <taxon>Archaea</taxon>
        <taxon>Methanobacteriati</taxon>
        <taxon>Methanobacteriota</taxon>
        <taxon>Stenosarchaea group</taxon>
        <taxon>Halobacteria</taxon>
        <taxon>Halobacteriales</taxon>
        <taxon>Haloferacaceae</taxon>
        <taxon>Haloferax</taxon>
    </lineage>
</organism>
<dbReference type="OrthoDB" id="350203at2157"/>
<evidence type="ECO:0000256" key="1">
    <source>
        <dbReference type="SAM" id="MobiDB-lite"/>
    </source>
</evidence>
<evidence type="ECO:0000313" key="3">
    <source>
        <dbReference type="Proteomes" id="UP000443423"/>
    </source>
</evidence>
<keyword evidence="3" id="KW-1185">Reference proteome</keyword>
<proteinExistence type="predicted"/>